<dbReference type="Proteomes" id="UP001055439">
    <property type="component" value="Chromosome 2"/>
</dbReference>
<keyword evidence="3" id="KW-1185">Reference proteome</keyword>
<gene>
    <name evidence="2" type="ORF">MUK42_19164</name>
</gene>
<reference evidence="2" key="1">
    <citation type="submission" date="2022-05" db="EMBL/GenBank/DDBJ databases">
        <title>The Musa troglodytarum L. genome provides insights into the mechanism of non-climacteric behaviour and enrichment of carotenoids.</title>
        <authorList>
            <person name="Wang J."/>
        </authorList>
    </citation>
    <scope>NUCLEOTIDE SEQUENCE</scope>
    <source>
        <tissue evidence="2">Leaf</tissue>
    </source>
</reference>
<protein>
    <submittedName>
        <fullName evidence="2">Uncharacterized protein</fullName>
    </submittedName>
</protein>
<evidence type="ECO:0000313" key="3">
    <source>
        <dbReference type="Proteomes" id="UP001055439"/>
    </source>
</evidence>
<accession>A0A9E7F8A3</accession>
<evidence type="ECO:0000313" key="2">
    <source>
        <dbReference type="EMBL" id="URD90788.1"/>
    </source>
</evidence>
<feature type="compositionally biased region" description="Low complexity" evidence="1">
    <location>
        <begin position="95"/>
        <end position="108"/>
    </location>
</feature>
<name>A0A9E7F8A3_9LILI</name>
<dbReference type="AlphaFoldDB" id="A0A9E7F8A3"/>
<evidence type="ECO:0000256" key="1">
    <source>
        <dbReference type="SAM" id="MobiDB-lite"/>
    </source>
</evidence>
<proteinExistence type="predicted"/>
<sequence length="154" mass="16767">MNVSMSYTTLFFAAKSPMWSNFFGNNDDDDDDDGDTIGWVNDQWSTKLASQARNCVRLIRRANQKKQPTSASASLGRGHFSPGRGVADRDDEAAEVTTNAEETNVPNTTLLLLAPCRRRRMSEAAAPGSREKLTPVIVVGMGATAPATRAYRPS</sequence>
<dbReference type="EMBL" id="CP097504">
    <property type="protein sequence ID" value="URD90788.1"/>
    <property type="molecule type" value="Genomic_DNA"/>
</dbReference>
<feature type="region of interest" description="Disordered" evidence="1">
    <location>
        <begin position="62"/>
        <end position="108"/>
    </location>
</feature>
<organism evidence="2 3">
    <name type="scientific">Musa troglodytarum</name>
    <name type="common">fe'i banana</name>
    <dbReference type="NCBI Taxonomy" id="320322"/>
    <lineage>
        <taxon>Eukaryota</taxon>
        <taxon>Viridiplantae</taxon>
        <taxon>Streptophyta</taxon>
        <taxon>Embryophyta</taxon>
        <taxon>Tracheophyta</taxon>
        <taxon>Spermatophyta</taxon>
        <taxon>Magnoliopsida</taxon>
        <taxon>Liliopsida</taxon>
        <taxon>Zingiberales</taxon>
        <taxon>Musaceae</taxon>
        <taxon>Musa</taxon>
    </lineage>
</organism>